<dbReference type="PANTHER" id="PTHR35140">
    <property type="entry name" value="MITOTIC CHECK POINT PROTEIN BFA1"/>
    <property type="match status" value="1"/>
</dbReference>
<dbReference type="GO" id="GO:0001100">
    <property type="term" value="P:negative regulation of exit from mitosis"/>
    <property type="evidence" value="ECO:0007669"/>
    <property type="project" value="InterPro"/>
</dbReference>
<feature type="region of interest" description="Disordered" evidence="1">
    <location>
        <begin position="159"/>
        <end position="185"/>
    </location>
</feature>
<dbReference type="GO" id="GO:0005096">
    <property type="term" value="F:GTPase activator activity"/>
    <property type="evidence" value="ECO:0007669"/>
    <property type="project" value="InterPro"/>
</dbReference>
<protein>
    <submittedName>
        <fullName evidence="2">Uncharacterized protein</fullName>
    </submittedName>
</protein>
<evidence type="ECO:0000313" key="3">
    <source>
        <dbReference type="Proteomes" id="UP000193642"/>
    </source>
</evidence>
<dbReference type="InterPro" id="IPR034586">
    <property type="entry name" value="Bfa1/Byr4"/>
</dbReference>
<dbReference type="EMBL" id="MCGO01000016">
    <property type="protein sequence ID" value="ORY46524.1"/>
    <property type="molecule type" value="Genomic_DNA"/>
</dbReference>
<name>A0A1Y2CI75_9FUNG</name>
<dbReference type="STRING" id="329046.A0A1Y2CI75"/>
<dbReference type="OrthoDB" id="19159at2759"/>
<sequence>MCGFNMPDDFSWERSGTKGASLQLELGSFSPAIAQPKQPAGVSSNSTGGVKMLMSKPVKAMDFGDGTELDFLDDISEADSVPVPSQTPPLHPIPLKAWAEQPESLPSSPKIPVISQIPVIRNVSLTSKPAPKQETAIRKPAPTPARPALSGLLASSLRRSDTNLNRWTNSIPQPPPKKQKKKPTLIRNVNPADIAHVIGKMVYDPILQKWTGNEEALLDFDKESSGAPSAPPSPQKPRHRPALITNRSGLSHIPHVVGKMVFDPEKMCWVGNDEDADVFAGLDDAFGSSETDQDTQKYFTLTKAMKQSLYVAESSHKLFIGKWYPKAVQEAKTLTRDTSKSHLYDIRTMSVRL</sequence>
<organism evidence="2 3">
    <name type="scientific">Rhizoclosmatium globosum</name>
    <dbReference type="NCBI Taxonomy" id="329046"/>
    <lineage>
        <taxon>Eukaryota</taxon>
        <taxon>Fungi</taxon>
        <taxon>Fungi incertae sedis</taxon>
        <taxon>Chytridiomycota</taxon>
        <taxon>Chytridiomycota incertae sedis</taxon>
        <taxon>Chytridiomycetes</taxon>
        <taxon>Chytridiales</taxon>
        <taxon>Chytriomycetaceae</taxon>
        <taxon>Rhizoclosmatium</taxon>
    </lineage>
</organism>
<gene>
    <name evidence="2" type="ORF">BCR33DRAFT_130476</name>
</gene>
<proteinExistence type="predicted"/>
<dbReference type="Proteomes" id="UP000193642">
    <property type="component" value="Unassembled WGS sequence"/>
</dbReference>
<dbReference type="PANTHER" id="PTHR35140:SF1">
    <property type="entry name" value="MITOTIC CHECK POINT PROTEIN BFA1"/>
    <property type="match status" value="1"/>
</dbReference>
<comment type="caution">
    <text evidence="2">The sequence shown here is derived from an EMBL/GenBank/DDBJ whole genome shotgun (WGS) entry which is preliminary data.</text>
</comment>
<feature type="compositionally biased region" description="Polar residues" evidence="1">
    <location>
        <begin position="162"/>
        <end position="171"/>
    </location>
</feature>
<reference evidence="2 3" key="1">
    <citation type="submission" date="2016-07" db="EMBL/GenBank/DDBJ databases">
        <title>Pervasive Adenine N6-methylation of Active Genes in Fungi.</title>
        <authorList>
            <consortium name="DOE Joint Genome Institute"/>
            <person name="Mondo S.J."/>
            <person name="Dannebaum R.O."/>
            <person name="Kuo R.C."/>
            <person name="Labutti K."/>
            <person name="Haridas S."/>
            <person name="Kuo A."/>
            <person name="Salamov A."/>
            <person name="Ahrendt S.R."/>
            <person name="Lipzen A."/>
            <person name="Sullivan W."/>
            <person name="Andreopoulos W.B."/>
            <person name="Clum A."/>
            <person name="Lindquist E."/>
            <person name="Daum C."/>
            <person name="Ramamoorthy G.K."/>
            <person name="Gryganskyi A."/>
            <person name="Culley D."/>
            <person name="Magnuson J.K."/>
            <person name="James T.Y."/>
            <person name="O'Malley M.A."/>
            <person name="Stajich J.E."/>
            <person name="Spatafora J.W."/>
            <person name="Visel A."/>
            <person name="Grigoriev I.V."/>
        </authorList>
    </citation>
    <scope>NUCLEOTIDE SEQUENCE [LARGE SCALE GENOMIC DNA]</scope>
    <source>
        <strain evidence="2 3">JEL800</strain>
    </source>
</reference>
<dbReference type="AlphaFoldDB" id="A0A1Y2CI75"/>
<accession>A0A1Y2CI75</accession>
<feature type="region of interest" description="Disordered" evidence="1">
    <location>
        <begin position="222"/>
        <end position="242"/>
    </location>
</feature>
<dbReference type="GO" id="GO:1990334">
    <property type="term" value="C:Bfa1-Bub2 complex"/>
    <property type="evidence" value="ECO:0007669"/>
    <property type="project" value="InterPro"/>
</dbReference>
<evidence type="ECO:0000256" key="1">
    <source>
        <dbReference type="SAM" id="MobiDB-lite"/>
    </source>
</evidence>
<keyword evidence="3" id="KW-1185">Reference proteome</keyword>
<dbReference type="GO" id="GO:0044732">
    <property type="term" value="C:mitotic spindle pole body"/>
    <property type="evidence" value="ECO:0007669"/>
    <property type="project" value="TreeGrafter"/>
</dbReference>
<evidence type="ECO:0000313" key="2">
    <source>
        <dbReference type="EMBL" id="ORY46524.1"/>
    </source>
</evidence>